<reference evidence="2" key="1">
    <citation type="submission" date="2014-11" db="EMBL/GenBank/DDBJ databases">
        <authorList>
            <person name="Amaro Gonzalez C."/>
        </authorList>
    </citation>
    <scope>NUCLEOTIDE SEQUENCE</scope>
</reference>
<evidence type="ECO:0000313" key="2">
    <source>
        <dbReference type="EMBL" id="JAH21266.1"/>
    </source>
</evidence>
<protein>
    <submittedName>
        <fullName evidence="2">Uncharacterized protein</fullName>
    </submittedName>
</protein>
<evidence type="ECO:0000256" key="1">
    <source>
        <dbReference type="SAM" id="MobiDB-lite"/>
    </source>
</evidence>
<sequence length="44" mass="5134">MAFRLLNFERRAASDTTSSNVSPERDLGTVMHLLREFPVNNRRK</sequence>
<dbReference type="EMBL" id="GBXM01087311">
    <property type="protein sequence ID" value="JAH21266.1"/>
    <property type="molecule type" value="Transcribed_RNA"/>
</dbReference>
<reference evidence="2" key="2">
    <citation type="journal article" date="2015" name="Fish Shellfish Immunol.">
        <title>Early steps in the European eel (Anguilla anguilla)-Vibrio vulnificus interaction in the gills: Role of the RtxA13 toxin.</title>
        <authorList>
            <person name="Callol A."/>
            <person name="Pajuelo D."/>
            <person name="Ebbesson L."/>
            <person name="Teles M."/>
            <person name="MacKenzie S."/>
            <person name="Amaro C."/>
        </authorList>
    </citation>
    <scope>NUCLEOTIDE SEQUENCE</scope>
</reference>
<accession>A0A0E9QWF9</accession>
<proteinExistence type="predicted"/>
<organism evidence="2">
    <name type="scientific">Anguilla anguilla</name>
    <name type="common">European freshwater eel</name>
    <name type="synonym">Muraena anguilla</name>
    <dbReference type="NCBI Taxonomy" id="7936"/>
    <lineage>
        <taxon>Eukaryota</taxon>
        <taxon>Metazoa</taxon>
        <taxon>Chordata</taxon>
        <taxon>Craniata</taxon>
        <taxon>Vertebrata</taxon>
        <taxon>Euteleostomi</taxon>
        <taxon>Actinopterygii</taxon>
        <taxon>Neopterygii</taxon>
        <taxon>Teleostei</taxon>
        <taxon>Anguilliformes</taxon>
        <taxon>Anguillidae</taxon>
        <taxon>Anguilla</taxon>
    </lineage>
</organism>
<dbReference type="AlphaFoldDB" id="A0A0E9QWF9"/>
<feature type="region of interest" description="Disordered" evidence="1">
    <location>
        <begin position="1"/>
        <end position="27"/>
    </location>
</feature>
<name>A0A0E9QWF9_ANGAN</name>